<accession>A0ABV5K7A9</accession>
<protein>
    <recommendedName>
        <fullName evidence="3">DUF3558 domain-containing protein</fullName>
    </recommendedName>
</protein>
<dbReference type="Proteomes" id="UP001589750">
    <property type="component" value="Unassembled WGS sequence"/>
</dbReference>
<sequence>MLRLGAVVVPALLIGLAGCGGDDGDSGSGSGSDGGGEAAVAHPCDVLTPDEVAALLGQQAEQTRLEPTGESTGSCLYQVGDGDVGIGLFGQAGASFAEVLDARRDEGYEVSEYDADGFDESFRVVDSDFPDKIDLYLATQDSSFVLTVQNGEEAASLDLAEQLLPQLR</sequence>
<dbReference type="PROSITE" id="PS51257">
    <property type="entry name" value="PROKAR_LIPOPROTEIN"/>
    <property type="match status" value="1"/>
</dbReference>
<evidence type="ECO:0000313" key="1">
    <source>
        <dbReference type="EMBL" id="MFB9312516.1"/>
    </source>
</evidence>
<gene>
    <name evidence="1" type="ORF">ACFFRI_05620</name>
</gene>
<proteinExistence type="predicted"/>
<dbReference type="RefSeq" id="WP_211350984.1">
    <property type="nucleotide sequence ID" value="NZ_JBHMDG010000006.1"/>
</dbReference>
<evidence type="ECO:0000313" key="2">
    <source>
        <dbReference type="Proteomes" id="UP001589750"/>
    </source>
</evidence>
<keyword evidence="2" id="KW-1185">Reference proteome</keyword>
<dbReference type="EMBL" id="JBHMDG010000006">
    <property type="protein sequence ID" value="MFB9312516.1"/>
    <property type="molecule type" value="Genomic_DNA"/>
</dbReference>
<organism evidence="1 2">
    <name type="scientific">Nocardioides plantarum</name>
    <dbReference type="NCBI Taxonomy" id="29299"/>
    <lineage>
        <taxon>Bacteria</taxon>
        <taxon>Bacillati</taxon>
        <taxon>Actinomycetota</taxon>
        <taxon>Actinomycetes</taxon>
        <taxon>Propionibacteriales</taxon>
        <taxon>Nocardioidaceae</taxon>
        <taxon>Nocardioides</taxon>
    </lineage>
</organism>
<reference evidence="1 2" key="1">
    <citation type="submission" date="2024-09" db="EMBL/GenBank/DDBJ databases">
        <authorList>
            <person name="Sun Q."/>
            <person name="Mori K."/>
        </authorList>
    </citation>
    <scope>NUCLEOTIDE SEQUENCE [LARGE SCALE GENOMIC DNA]</scope>
    <source>
        <strain evidence="1 2">JCM 9626</strain>
    </source>
</reference>
<evidence type="ECO:0008006" key="3">
    <source>
        <dbReference type="Google" id="ProtNLM"/>
    </source>
</evidence>
<name>A0ABV5K7A9_9ACTN</name>
<comment type="caution">
    <text evidence="1">The sequence shown here is derived from an EMBL/GenBank/DDBJ whole genome shotgun (WGS) entry which is preliminary data.</text>
</comment>